<comment type="caution">
    <text evidence="2">The sequence shown here is derived from an EMBL/GenBank/DDBJ whole genome shotgun (WGS) entry which is preliminary data.</text>
</comment>
<feature type="chain" id="PRO_5046187385" description="DUF4185 domain-containing protein" evidence="1">
    <location>
        <begin position="33"/>
        <end position="404"/>
    </location>
</feature>
<dbReference type="EMBL" id="BSDZ01000013">
    <property type="protein sequence ID" value="GLI62523.1"/>
    <property type="molecule type" value="Genomic_DNA"/>
</dbReference>
<protein>
    <recommendedName>
        <fullName evidence="4">DUF4185 domain-containing protein</fullName>
    </recommendedName>
</protein>
<dbReference type="Proteomes" id="UP001165090">
    <property type="component" value="Unassembled WGS sequence"/>
</dbReference>
<organism evidence="2 3">
    <name type="scientific">Volvox africanus</name>
    <dbReference type="NCBI Taxonomy" id="51714"/>
    <lineage>
        <taxon>Eukaryota</taxon>
        <taxon>Viridiplantae</taxon>
        <taxon>Chlorophyta</taxon>
        <taxon>core chlorophytes</taxon>
        <taxon>Chlorophyceae</taxon>
        <taxon>CS clade</taxon>
        <taxon>Chlamydomonadales</taxon>
        <taxon>Volvocaceae</taxon>
        <taxon>Volvox</taxon>
    </lineage>
</organism>
<evidence type="ECO:0000256" key="1">
    <source>
        <dbReference type="SAM" id="SignalP"/>
    </source>
</evidence>
<accession>A0ABQ5RY21</accession>
<evidence type="ECO:0000313" key="3">
    <source>
        <dbReference type="Proteomes" id="UP001165090"/>
    </source>
</evidence>
<reference evidence="2 3" key="1">
    <citation type="journal article" date="2023" name="IScience">
        <title>Expanded male sex-determining region conserved during the evolution of homothallism in the green alga Volvox.</title>
        <authorList>
            <person name="Yamamoto K."/>
            <person name="Matsuzaki R."/>
            <person name="Mahakham W."/>
            <person name="Heman W."/>
            <person name="Sekimoto H."/>
            <person name="Kawachi M."/>
            <person name="Minakuchi Y."/>
            <person name="Toyoda A."/>
            <person name="Nozaki H."/>
        </authorList>
    </citation>
    <scope>NUCLEOTIDE SEQUENCE [LARGE SCALE GENOMIC DNA]</scope>
    <source>
        <strain evidence="2 3">NIES-4468</strain>
    </source>
</reference>
<feature type="signal peptide" evidence="1">
    <location>
        <begin position="1"/>
        <end position="32"/>
    </location>
</feature>
<keyword evidence="1" id="KW-0732">Signal</keyword>
<evidence type="ECO:0008006" key="4">
    <source>
        <dbReference type="Google" id="ProtNLM"/>
    </source>
</evidence>
<name>A0ABQ5RY21_9CHLO</name>
<evidence type="ECO:0000313" key="2">
    <source>
        <dbReference type="EMBL" id="GLI62523.1"/>
    </source>
</evidence>
<dbReference type="Gene3D" id="2.115.10.20">
    <property type="entry name" value="Glycosyl hydrolase domain, family 43"/>
    <property type="match status" value="1"/>
</dbReference>
<sequence>MMASFTMIRQRAVSMLISALLAACSSVLRVRALNDVPVAWTTLEAAYNPSLVEYGGKYISALKRTTFRKANHKVFWVNHLYVCVGPQGVLEGLRCQTYNPWLEPYLECEFDSDVRDGKTDVTGLGDIKVWVWPGRGLYTIFGRKPERTPGAGPYCTSKVVYDQWIAQIRPEQSAGPWRLQQPLRLYLTSSFKYPESPKYVMEKNWMPWVYHGEGGTETLYVTHMVNPHRILEVGVNGGCEVRYETNGRPDLFGPFAGHSIHGGPPVVWIDGKLARGGQPYYMGIMHHIELIEATESSSSARRRKKAKKLRLYRHFAYKFEAQPPFTITEVSDELPLTFFRHPNYPAKAHVAYVSGLFLGNNGTLYISYGAGDREARVMTMTVAEMEAMFTGRITFLPPATRMAV</sequence>
<dbReference type="InterPro" id="IPR023296">
    <property type="entry name" value="Glyco_hydro_beta-prop_sf"/>
</dbReference>
<keyword evidence="3" id="KW-1185">Reference proteome</keyword>
<proteinExistence type="predicted"/>
<dbReference type="SUPFAM" id="SSF75005">
    <property type="entry name" value="Arabinanase/levansucrase/invertase"/>
    <property type="match status" value="1"/>
</dbReference>
<gene>
    <name evidence="2" type="ORF">VaNZ11_005180</name>
</gene>